<dbReference type="RefSeq" id="XP_052942601.1">
    <property type="nucleotide sequence ID" value="XM_053088077.1"/>
</dbReference>
<dbReference type="GeneID" id="77727282"/>
<feature type="region of interest" description="Disordered" evidence="1">
    <location>
        <begin position="89"/>
        <end position="111"/>
    </location>
</feature>
<feature type="region of interest" description="Disordered" evidence="1">
    <location>
        <begin position="163"/>
        <end position="185"/>
    </location>
</feature>
<comment type="caution">
    <text evidence="2">The sequence shown here is derived from an EMBL/GenBank/DDBJ whole genome shotgun (WGS) entry which is preliminary data.</text>
</comment>
<feature type="region of interest" description="Disordered" evidence="1">
    <location>
        <begin position="295"/>
        <end position="345"/>
    </location>
</feature>
<feature type="region of interest" description="Disordered" evidence="1">
    <location>
        <begin position="575"/>
        <end position="597"/>
    </location>
</feature>
<name>A0AA38H5C9_9TREE</name>
<feature type="region of interest" description="Disordered" evidence="1">
    <location>
        <begin position="386"/>
        <end position="412"/>
    </location>
</feature>
<feature type="region of interest" description="Disordered" evidence="1">
    <location>
        <begin position="1"/>
        <end position="33"/>
    </location>
</feature>
<dbReference type="AlphaFoldDB" id="A0AA38H5C9"/>
<protein>
    <submittedName>
        <fullName evidence="2">Uncharacterized protein</fullName>
    </submittedName>
</protein>
<feature type="compositionally biased region" description="Polar residues" evidence="1">
    <location>
        <begin position="316"/>
        <end position="325"/>
    </location>
</feature>
<dbReference type="Proteomes" id="UP001164286">
    <property type="component" value="Unassembled WGS sequence"/>
</dbReference>
<dbReference type="EMBL" id="JAKWFO010000014">
    <property type="protein sequence ID" value="KAI9632824.1"/>
    <property type="molecule type" value="Genomic_DNA"/>
</dbReference>
<feature type="region of interest" description="Disordered" evidence="1">
    <location>
        <begin position="496"/>
        <end position="515"/>
    </location>
</feature>
<keyword evidence="3" id="KW-1185">Reference proteome</keyword>
<evidence type="ECO:0000256" key="1">
    <source>
        <dbReference type="SAM" id="MobiDB-lite"/>
    </source>
</evidence>
<organism evidence="2 3">
    <name type="scientific">Dioszegia hungarica</name>
    <dbReference type="NCBI Taxonomy" id="4972"/>
    <lineage>
        <taxon>Eukaryota</taxon>
        <taxon>Fungi</taxon>
        <taxon>Dikarya</taxon>
        <taxon>Basidiomycota</taxon>
        <taxon>Agaricomycotina</taxon>
        <taxon>Tremellomycetes</taxon>
        <taxon>Tremellales</taxon>
        <taxon>Bulleribasidiaceae</taxon>
        <taxon>Dioszegia</taxon>
    </lineage>
</organism>
<accession>A0AA38H5C9</accession>
<reference evidence="2" key="1">
    <citation type="journal article" date="2022" name="G3 (Bethesda)">
        <title>High quality genome of the basidiomycete yeast Dioszegia hungarica PDD-24b-2 isolated from cloud water.</title>
        <authorList>
            <person name="Jarrige D."/>
            <person name="Haridas S."/>
            <person name="Bleykasten-Grosshans C."/>
            <person name="Joly M."/>
            <person name="Nadalig T."/>
            <person name="Sancelme M."/>
            <person name="Vuilleumier S."/>
            <person name="Grigoriev I.V."/>
            <person name="Amato P."/>
            <person name="Bringel F."/>
        </authorList>
    </citation>
    <scope>NUCLEOTIDE SEQUENCE</scope>
    <source>
        <strain evidence="2">PDD-24b-2</strain>
    </source>
</reference>
<feature type="compositionally biased region" description="Low complexity" evidence="1">
    <location>
        <begin position="163"/>
        <end position="174"/>
    </location>
</feature>
<sequence length="759" mass="82283">MEYSNTRSTSDRDTLADILRPADTPKLSVAPDNAVHPNAAVRASMLQYAKERELARTPSLSAEAPEFRFAPPLVASTTLSSVPMTRSIGQSRHPAEYQHRPLQRTSPRIGEGHWSTLHLGSVRDDPTRRFGTDDRAVFPPFHEDYFNLCQSAAKSAHASESSVAHASSTTSGSTDNISGDIDPDRLRSDPLFRSAYLAPGQPTLARQSATVSPTFTFKPYIPTPVYVAPGSSLPTSPVNGKTASVSTPANYSYDAHYPPLPTTKPSATHASKASALSSSTASLHIDIPAEYADIVSQPPMSQPDSPALRSDHGSTPPVSAASQVTPIGYHSEGRDGSKVKSEAVKATEKQQDVDYYKFHQSSVNDEALLPGSPERAQRARAMLQALSRPRVTSPQGGQRVSSGSGSFGTASRNSNVSAISDISFASAMFEPGYGGWDDLHHAIDPRDYHADHPALDITQSSQRAWGHLPVPSPNEPNLPAHIRSLVQPEIRSIWDRSARSPAPRQPVAQATRDSGIIPSSDYLDWPYQQTSLAAQVQRQAYQQHQYRPSTHSSYDLYSQDGISSVDWTSLLSNSTTSTVDSGRANGASLSSRGLPLPELREEPGMQIVRCTEEYRRSISMFNSFHGNSRQAKHLAEERTAAWAAARLGGGLAVRDMPVHQLAPSDPVHEVLPGPPVQFRSNIQLSRPASPSVCECRELAIRAGAVGPRFRNEPFPCQHNQRLSGNVRPQKRFSANKNPLILASDALLSTGLYDSSPETP</sequence>
<gene>
    <name evidence="2" type="ORF">MKK02DRAFT_30554</name>
</gene>
<proteinExistence type="predicted"/>
<feature type="compositionally biased region" description="Basic and acidic residues" evidence="1">
    <location>
        <begin position="331"/>
        <end position="345"/>
    </location>
</feature>
<evidence type="ECO:0000313" key="3">
    <source>
        <dbReference type="Proteomes" id="UP001164286"/>
    </source>
</evidence>
<evidence type="ECO:0000313" key="2">
    <source>
        <dbReference type="EMBL" id="KAI9632824.1"/>
    </source>
</evidence>
<feature type="compositionally biased region" description="Low complexity" evidence="1">
    <location>
        <begin position="386"/>
        <end position="408"/>
    </location>
</feature>